<gene>
    <name evidence="2" type="ORF">CJ030_MR2G004718</name>
</gene>
<dbReference type="AlphaFoldDB" id="A0A6A1WEJ1"/>
<dbReference type="EMBL" id="RXIC02000020">
    <property type="protein sequence ID" value="KAB1223712.1"/>
    <property type="molecule type" value="Genomic_DNA"/>
</dbReference>
<keyword evidence="3" id="KW-1185">Reference proteome</keyword>
<proteinExistence type="predicted"/>
<sequence length="226" mass="25713">MPHPPPALPGLARQRLPHPPSTTAPLTRARSKLPKDGKTSQREAKADEDKVSHHDLIYHETGFGWDPMTNTVTASAAQWQAYIDTHPDPSSFRTKGLANYDLLSQLFQHNMNMTKGVYHHSSKATPPNTDDERELEEEMLGTGNAIMEDWLSTQKQNLVASAPTSAFNAGFLDDPYSHCVNILKDMQRESEEHVFLKGCKELQNEYDQRAFLLMTKNQRRTWWDLL</sequence>
<comment type="caution">
    <text evidence="2">The sequence shown here is derived from an EMBL/GenBank/DDBJ whole genome shotgun (WGS) entry which is preliminary data.</text>
</comment>
<dbReference type="OrthoDB" id="686198at2759"/>
<evidence type="ECO:0008006" key="4">
    <source>
        <dbReference type="Google" id="ProtNLM"/>
    </source>
</evidence>
<name>A0A6A1WEJ1_9ROSI</name>
<dbReference type="PANTHER" id="PTHR47584">
    <property type="match status" value="1"/>
</dbReference>
<dbReference type="InterPro" id="IPR045026">
    <property type="entry name" value="LIMYB"/>
</dbReference>
<dbReference type="Proteomes" id="UP000516437">
    <property type="component" value="Chromosome 2"/>
</dbReference>
<feature type="compositionally biased region" description="Basic and acidic residues" evidence="1">
    <location>
        <begin position="33"/>
        <end position="52"/>
    </location>
</feature>
<accession>A0A6A1WEJ1</accession>
<organism evidence="2 3">
    <name type="scientific">Morella rubra</name>
    <name type="common">Chinese bayberry</name>
    <dbReference type="NCBI Taxonomy" id="262757"/>
    <lineage>
        <taxon>Eukaryota</taxon>
        <taxon>Viridiplantae</taxon>
        <taxon>Streptophyta</taxon>
        <taxon>Embryophyta</taxon>
        <taxon>Tracheophyta</taxon>
        <taxon>Spermatophyta</taxon>
        <taxon>Magnoliopsida</taxon>
        <taxon>eudicotyledons</taxon>
        <taxon>Gunneridae</taxon>
        <taxon>Pentapetalae</taxon>
        <taxon>rosids</taxon>
        <taxon>fabids</taxon>
        <taxon>Fagales</taxon>
        <taxon>Myricaceae</taxon>
        <taxon>Morella</taxon>
    </lineage>
</organism>
<evidence type="ECO:0000313" key="2">
    <source>
        <dbReference type="EMBL" id="KAB1223712.1"/>
    </source>
</evidence>
<protein>
    <recommendedName>
        <fullName evidence="4">Myb/SANT-like domain-containing protein</fullName>
    </recommendedName>
</protein>
<reference evidence="2 3" key="1">
    <citation type="journal article" date="2019" name="Plant Biotechnol. J.">
        <title>The red bayberry genome and genetic basis of sex determination.</title>
        <authorList>
            <person name="Jia H.M."/>
            <person name="Jia H.J."/>
            <person name="Cai Q.L."/>
            <person name="Wang Y."/>
            <person name="Zhao H.B."/>
            <person name="Yang W.F."/>
            <person name="Wang G.Y."/>
            <person name="Li Y.H."/>
            <person name="Zhan D.L."/>
            <person name="Shen Y.T."/>
            <person name="Niu Q.F."/>
            <person name="Chang L."/>
            <person name="Qiu J."/>
            <person name="Zhao L."/>
            <person name="Xie H.B."/>
            <person name="Fu W.Y."/>
            <person name="Jin J."/>
            <person name="Li X.W."/>
            <person name="Jiao Y."/>
            <person name="Zhou C.C."/>
            <person name="Tu T."/>
            <person name="Chai C.Y."/>
            <person name="Gao J.L."/>
            <person name="Fan L.J."/>
            <person name="van de Weg E."/>
            <person name="Wang J.Y."/>
            <person name="Gao Z.S."/>
        </authorList>
    </citation>
    <scope>NUCLEOTIDE SEQUENCE [LARGE SCALE GENOMIC DNA]</scope>
    <source>
        <tissue evidence="2">Leaves</tissue>
    </source>
</reference>
<evidence type="ECO:0000313" key="3">
    <source>
        <dbReference type="Proteomes" id="UP000516437"/>
    </source>
</evidence>
<feature type="region of interest" description="Disordered" evidence="1">
    <location>
        <begin position="1"/>
        <end position="52"/>
    </location>
</feature>
<dbReference type="PANTHER" id="PTHR47584:SF14">
    <property type="entry name" value="L10-INTERACTING MYB DOMAIN-CONTAINING PROTEIN-LIKE"/>
    <property type="match status" value="1"/>
</dbReference>
<evidence type="ECO:0000256" key="1">
    <source>
        <dbReference type="SAM" id="MobiDB-lite"/>
    </source>
</evidence>